<dbReference type="Pfam" id="PF13927">
    <property type="entry name" value="Ig_3"/>
    <property type="match status" value="2"/>
</dbReference>
<evidence type="ECO:0000313" key="16">
    <source>
        <dbReference type="WBParaSite" id="Gr19_v10_g357.t2"/>
    </source>
</evidence>
<name>A0A914HSK1_GLORO</name>
<dbReference type="InterPro" id="IPR000034">
    <property type="entry name" value="Laminin_IV"/>
</dbReference>
<dbReference type="Pfam" id="PF00057">
    <property type="entry name" value="Ldl_recept_a"/>
    <property type="match status" value="6"/>
</dbReference>
<dbReference type="CDD" id="cd00112">
    <property type="entry name" value="LDLa"/>
    <property type="match status" value="6"/>
</dbReference>
<feature type="disulfide bond" evidence="11">
    <location>
        <begin position="518"/>
        <end position="533"/>
    </location>
</feature>
<dbReference type="SMART" id="SM00281">
    <property type="entry name" value="LamB"/>
    <property type="match status" value="1"/>
</dbReference>
<dbReference type="PROSITE" id="PS01248">
    <property type="entry name" value="EGF_LAM_1"/>
    <property type="match status" value="1"/>
</dbReference>
<dbReference type="CDD" id="cd00055">
    <property type="entry name" value="EGF_Lam"/>
    <property type="match status" value="1"/>
</dbReference>
<feature type="disulfide bond" evidence="11">
    <location>
        <begin position="506"/>
        <end position="524"/>
    </location>
</feature>
<feature type="domain" description="Ig-like" evidence="13">
    <location>
        <begin position="580"/>
        <end position="664"/>
    </location>
</feature>
<feature type="domain" description="Laminin IV type A" evidence="14">
    <location>
        <begin position="769"/>
        <end position="925"/>
    </location>
</feature>
<sequence length="925" mass="101800">MSSAVGNEKRSILSAPEGQCRQGEFRCRENGACIASTSVCNRHYDCRDGSDELKCDYYVNAQMQAEAERQAVSAQQQQSRCAEDEVRCPVQALRQCIHYTKLCDAADDCGDGSDERNCTSGGGEGAETGHEVTSVGPNESGSGTVRKGPVIVPLGKGRVINEIGKEGNSAGPLVRPTVQQPIAEVHANENTEGFITSPSTTLRVIQRIDGSENTAGTITPNFVPSSKCGIGEFLCRDGTKCIAMPRKCNRHYDCGDGSDELDCEYFKEAEERRRKQLKEEQQERPKTAEEVKLKPIPKEQQKGTAEEQCHRREGHFFCPISEQCVDQTQQCDGRTDCEQGEDELNCWVKSVELQINVYPPELSVPEGSKASFECRARATDNSHYPEVRWTRVGGRLPDGVHEGSGTLTIPQAQQHQSGQYACVAMHNGRTVEAYATLHVKPYGPAVELGGNPNTIAAGCMADERACGNNECVKLEYVCDGEPDCRDRSDELNCPAKRSCEPNEFRCRNDKCVQKMWLCDGDDDCGDKSDEQNCGQRKPGDMCQPTEFRCTNGRQCVPQSFQCDGTNDCQDGSDEIGCVQPTVVQAPESNKVVQQGQDFKLTCRAVGVPDPYINWRLNWADVCEPPRCQQVSQGGVGTLSVQNAQPMDQGAYTCEAINVKGRVLATPDCIVRIVSIPAPQAPQPPPPPPPEPQRLTCNAQGAYSPYTDTRGECQCKPLTTGTTCSQCVQGAYHLSDRAPQGCLKCFCFGVTDRCHSSGLYRTKEKLFFAGDSQGIELSNVQGQAQPGIQFDFEQYGFLTHKEPHFSQTLYWKLPQRFLGDKVTAYGGDLSVQLQYQGSGQIREEPLVVIQGNGVTLVHKPRDQESQFTPGHPFAVSVNTYEQNYEHQNGSPASREDLMMALADLNLVLIRATHTDDQSSSRWNLNF</sequence>
<dbReference type="FunFam" id="2.60.40.10:FF:000032">
    <property type="entry name" value="palladin isoform X1"/>
    <property type="match status" value="1"/>
</dbReference>
<dbReference type="SMART" id="SM00192">
    <property type="entry name" value="LDLa"/>
    <property type="match status" value="7"/>
</dbReference>
<dbReference type="PROSITE" id="PS01209">
    <property type="entry name" value="LDLRA_1"/>
    <property type="match status" value="4"/>
</dbReference>
<dbReference type="Gene3D" id="2.60.40.10">
    <property type="entry name" value="Immunoglobulins"/>
    <property type="match status" value="2"/>
</dbReference>
<dbReference type="AlphaFoldDB" id="A0A914HSK1"/>
<dbReference type="FunFam" id="4.10.400.10:FF:000113">
    <property type="entry name" value="Low-density lipoprotein receptor-related protein 8"/>
    <property type="match status" value="1"/>
</dbReference>
<evidence type="ECO:0000259" key="14">
    <source>
        <dbReference type="PROSITE" id="PS51115"/>
    </source>
</evidence>
<feature type="domain" description="Ig-like" evidence="13">
    <location>
        <begin position="353"/>
        <end position="438"/>
    </location>
</feature>
<evidence type="ECO:0000256" key="1">
    <source>
        <dbReference type="ARBA" id="ARBA00004167"/>
    </source>
</evidence>
<dbReference type="InterPro" id="IPR002172">
    <property type="entry name" value="LDrepeatLR_classA_rpt"/>
</dbReference>
<evidence type="ECO:0000256" key="11">
    <source>
        <dbReference type="PROSITE-ProRule" id="PRU00124"/>
    </source>
</evidence>
<dbReference type="PROSITE" id="PS50068">
    <property type="entry name" value="LDLRA_2"/>
    <property type="match status" value="7"/>
</dbReference>
<feature type="disulfide bond" evidence="11">
    <location>
        <begin position="499"/>
        <end position="511"/>
    </location>
</feature>
<dbReference type="PANTHER" id="PTHR24270:SF60">
    <property type="entry name" value="CUB AND LDLA DOMAIN, ISOFORM A-RELATED"/>
    <property type="match status" value="1"/>
</dbReference>
<feature type="disulfide bond" evidence="11">
    <location>
        <begin position="459"/>
        <end position="471"/>
    </location>
</feature>
<dbReference type="PRINTS" id="PR00261">
    <property type="entry name" value="LDLRECEPTOR"/>
</dbReference>
<evidence type="ECO:0000256" key="12">
    <source>
        <dbReference type="SAM" id="MobiDB-lite"/>
    </source>
</evidence>
<dbReference type="PROSITE" id="PS51115">
    <property type="entry name" value="LAMININ_IVA"/>
    <property type="match status" value="1"/>
</dbReference>
<accession>A0A914HSK1</accession>
<comment type="subcellular location">
    <subcellularLocation>
        <location evidence="2">Endomembrane system</location>
    </subcellularLocation>
    <subcellularLocation>
        <location evidence="1">Membrane</location>
        <topology evidence="1">Single-pass membrane protein</topology>
    </subcellularLocation>
</comment>
<keyword evidence="4" id="KW-0732">Signal</keyword>
<dbReference type="InterPro" id="IPR013783">
    <property type="entry name" value="Ig-like_fold"/>
</dbReference>
<dbReference type="InterPro" id="IPR007110">
    <property type="entry name" value="Ig-like_dom"/>
</dbReference>
<feature type="disulfide bond" evidence="11">
    <location>
        <begin position="248"/>
        <end position="263"/>
    </location>
</feature>
<dbReference type="InterPro" id="IPR003599">
    <property type="entry name" value="Ig_sub"/>
</dbReference>
<feature type="disulfide bond" evidence="11">
    <location>
        <begin position="466"/>
        <end position="484"/>
    </location>
</feature>
<comment type="caution">
    <text evidence="11">Lacks conserved residue(s) required for the propagation of feature annotation.</text>
</comment>
<feature type="disulfide bond" evidence="11">
    <location>
        <begin position="331"/>
        <end position="346"/>
    </location>
</feature>
<keyword evidence="5" id="KW-0677">Repeat</keyword>
<keyword evidence="7" id="KW-0472">Membrane</keyword>
<evidence type="ECO:0000313" key="15">
    <source>
        <dbReference type="Proteomes" id="UP000887572"/>
    </source>
</evidence>
<keyword evidence="8 11" id="KW-1015">Disulfide bond</keyword>
<dbReference type="SUPFAM" id="SSF57424">
    <property type="entry name" value="LDL receptor-like module"/>
    <property type="match status" value="7"/>
</dbReference>
<dbReference type="GO" id="GO:0016192">
    <property type="term" value="P:vesicle-mediated transport"/>
    <property type="evidence" value="ECO:0007669"/>
    <property type="project" value="UniProtKB-ARBA"/>
</dbReference>
<evidence type="ECO:0000256" key="10">
    <source>
        <dbReference type="ARBA" id="ARBA00023319"/>
    </source>
</evidence>
<dbReference type="SMART" id="SM00408">
    <property type="entry name" value="IGc2"/>
    <property type="match status" value="2"/>
</dbReference>
<feature type="disulfide bond" evidence="11">
    <location>
        <begin position="103"/>
        <end position="118"/>
    </location>
</feature>
<evidence type="ECO:0000256" key="4">
    <source>
        <dbReference type="ARBA" id="ARBA00022729"/>
    </source>
</evidence>
<feature type="disulfide bond" evidence="11">
    <location>
        <begin position="562"/>
        <end position="577"/>
    </location>
</feature>
<dbReference type="PANTHER" id="PTHR24270">
    <property type="entry name" value="LOW-DENSITY LIPOPROTEIN RECEPTOR-RELATED"/>
    <property type="match status" value="1"/>
</dbReference>
<dbReference type="Gene3D" id="2.10.25.10">
    <property type="entry name" value="Laminin"/>
    <property type="match status" value="1"/>
</dbReference>
<organism evidence="15 16">
    <name type="scientific">Globodera rostochiensis</name>
    <name type="common">Golden nematode worm</name>
    <name type="synonym">Heterodera rostochiensis</name>
    <dbReference type="NCBI Taxonomy" id="31243"/>
    <lineage>
        <taxon>Eukaryota</taxon>
        <taxon>Metazoa</taxon>
        <taxon>Ecdysozoa</taxon>
        <taxon>Nematoda</taxon>
        <taxon>Chromadorea</taxon>
        <taxon>Rhabditida</taxon>
        <taxon>Tylenchina</taxon>
        <taxon>Tylenchomorpha</taxon>
        <taxon>Tylenchoidea</taxon>
        <taxon>Heteroderidae</taxon>
        <taxon>Heteroderinae</taxon>
        <taxon>Globodera</taxon>
    </lineage>
</organism>
<evidence type="ECO:0000256" key="9">
    <source>
        <dbReference type="ARBA" id="ARBA00023180"/>
    </source>
</evidence>
<dbReference type="SMART" id="SM00409">
    <property type="entry name" value="IG"/>
    <property type="match status" value="2"/>
</dbReference>
<evidence type="ECO:0000256" key="3">
    <source>
        <dbReference type="ARBA" id="ARBA00022692"/>
    </source>
</evidence>
<dbReference type="InterPro" id="IPR002049">
    <property type="entry name" value="LE_dom"/>
</dbReference>
<dbReference type="InterPro" id="IPR036055">
    <property type="entry name" value="LDL_receptor-like_sf"/>
</dbReference>
<dbReference type="SUPFAM" id="SSF48726">
    <property type="entry name" value="Immunoglobulin"/>
    <property type="match status" value="2"/>
</dbReference>
<feature type="compositionally biased region" description="Pro residues" evidence="12">
    <location>
        <begin position="678"/>
        <end position="691"/>
    </location>
</feature>
<dbReference type="Pfam" id="PF00052">
    <property type="entry name" value="Laminin_B"/>
    <property type="match status" value="1"/>
</dbReference>
<keyword evidence="15" id="KW-1185">Reference proteome</keyword>
<dbReference type="InterPro" id="IPR036179">
    <property type="entry name" value="Ig-like_dom_sf"/>
</dbReference>
<keyword evidence="10" id="KW-0393">Immunoglobulin domain</keyword>
<keyword evidence="6" id="KW-1133">Transmembrane helix</keyword>
<protein>
    <submittedName>
        <fullName evidence="16">Basement membrane proteoglycan</fullName>
    </submittedName>
</protein>
<feature type="region of interest" description="Disordered" evidence="12">
    <location>
        <begin position="676"/>
        <end position="698"/>
    </location>
</feature>
<evidence type="ECO:0000256" key="6">
    <source>
        <dbReference type="ARBA" id="ARBA00022989"/>
    </source>
</evidence>
<dbReference type="PROSITE" id="PS50835">
    <property type="entry name" value="IG_LIKE"/>
    <property type="match status" value="2"/>
</dbReference>
<keyword evidence="9" id="KW-0325">Glycoprotein</keyword>
<dbReference type="GO" id="GO:0030154">
    <property type="term" value="P:cell differentiation"/>
    <property type="evidence" value="ECO:0007669"/>
    <property type="project" value="UniProtKB-ARBA"/>
</dbReference>
<evidence type="ECO:0000256" key="2">
    <source>
        <dbReference type="ARBA" id="ARBA00004308"/>
    </source>
</evidence>
<dbReference type="InterPro" id="IPR050685">
    <property type="entry name" value="LDLR"/>
</dbReference>
<evidence type="ECO:0000256" key="8">
    <source>
        <dbReference type="ARBA" id="ARBA00023157"/>
    </source>
</evidence>
<evidence type="ECO:0000256" key="5">
    <source>
        <dbReference type="ARBA" id="ARBA00022737"/>
    </source>
</evidence>
<dbReference type="InterPro" id="IPR003598">
    <property type="entry name" value="Ig_sub2"/>
</dbReference>
<evidence type="ECO:0000259" key="13">
    <source>
        <dbReference type="PROSITE" id="PS50835"/>
    </source>
</evidence>
<dbReference type="WBParaSite" id="Gr19_v10_g357.t2">
    <property type="protein sequence ID" value="Gr19_v10_g357.t2"/>
    <property type="gene ID" value="Gr19_v10_g357"/>
</dbReference>
<reference evidence="16" key="1">
    <citation type="submission" date="2022-11" db="UniProtKB">
        <authorList>
            <consortium name="WormBaseParasite"/>
        </authorList>
    </citation>
    <scope>IDENTIFICATION</scope>
</reference>
<dbReference type="Proteomes" id="UP000887572">
    <property type="component" value="Unplaced"/>
</dbReference>
<dbReference type="Gene3D" id="4.10.400.10">
    <property type="entry name" value="Low-density Lipoprotein Receptor"/>
    <property type="match status" value="7"/>
</dbReference>
<evidence type="ECO:0000256" key="7">
    <source>
        <dbReference type="ARBA" id="ARBA00023136"/>
    </source>
</evidence>
<feature type="region of interest" description="Disordered" evidence="12">
    <location>
        <begin position="114"/>
        <end position="148"/>
    </location>
</feature>
<dbReference type="InterPro" id="IPR023415">
    <property type="entry name" value="LDLR_class-A_CS"/>
</dbReference>
<proteinExistence type="predicted"/>
<dbReference type="GO" id="GO:0005886">
    <property type="term" value="C:plasma membrane"/>
    <property type="evidence" value="ECO:0007669"/>
    <property type="project" value="TreeGrafter"/>
</dbReference>
<feature type="disulfide bond" evidence="11">
    <location>
        <begin position="478"/>
        <end position="493"/>
    </location>
</feature>
<dbReference type="GO" id="GO:0012505">
    <property type="term" value="C:endomembrane system"/>
    <property type="evidence" value="ECO:0007669"/>
    <property type="project" value="UniProtKB-SubCell"/>
</dbReference>
<feature type="disulfide bond" evidence="11">
    <location>
        <begin position="40"/>
        <end position="55"/>
    </location>
</feature>
<keyword evidence="3" id="KW-0812">Transmembrane</keyword>